<dbReference type="EMBL" id="KN882025">
    <property type="protein sequence ID" value="KIY46705.1"/>
    <property type="molecule type" value="Genomic_DNA"/>
</dbReference>
<protein>
    <submittedName>
        <fullName evidence="2">Uncharacterized protein</fullName>
    </submittedName>
</protein>
<evidence type="ECO:0000313" key="2">
    <source>
        <dbReference type="EMBL" id="KIY46705.1"/>
    </source>
</evidence>
<sequence length="646" mass="70920">MALTQSAAHPVPSWDEEVVPALRKRLETESRTLARRISAVSIEASEDSRNTLLVAKSMTRSPPRTSLDRKPFSDYKRARTYSQPRLNNTTQTSRLIHPVSPQKLPYNRANGAASSVVLGAPEHGTPRPTRIPVPLSRSRAGSLARTNGRPYVPYQNPPSHYDSWIGNQHIPSERITNEPAPFTGSDSSVNHSEDAYGRPSTESEERPFEHWYRGDVSRNGGVGELRVGRRQEMLEIANYGHSGQVQQKTAVRRMQLDVSMKHQRAGSVSGFVGEQERNSFYMDGQYDFDDCHTVLDETPPTDIDDAGTLSQPDDEDDDDYDTSPVDVDDSQDSRHQRGHDLSTSSAPARFDRNETPTASARTMTPTSNPRPSSRPSSRTANSRIPVTRQQGGSTSQQSSSGVVSPSPRPTRGSSEPPPSRAPVSPKAGKSKSQTVAGTARRGGPAKNSTPAKKARTMARKRPVRAADRRSVAQYPSPDADEDAIPTWTEPKQNGNWDEVVLPAVARKRGMEEHYEQVDGSPKPRSAERAVPPAPGTFGYDRSKYRPPRGEEAIPMDEFGSTIEELEPEDLAESPQSSPPRPLVSMPGDETTLPERHKSPPPFAAYAPLVPPEPVPFPRPMSHVEKQQHPAETEGDHGGGCCKCVIM</sequence>
<feature type="compositionally biased region" description="Acidic residues" evidence="1">
    <location>
        <begin position="312"/>
        <end position="330"/>
    </location>
</feature>
<keyword evidence="3" id="KW-1185">Reference proteome</keyword>
<feature type="compositionally biased region" description="Basic and acidic residues" evidence="1">
    <location>
        <begin position="540"/>
        <end position="551"/>
    </location>
</feature>
<feature type="compositionally biased region" description="Pro residues" evidence="1">
    <location>
        <begin position="608"/>
        <end position="618"/>
    </location>
</feature>
<dbReference type="OrthoDB" id="3363891at2759"/>
<feature type="region of interest" description="Disordered" evidence="1">
    <location>
        <begin position="118"/>
        <end position="155"/>
    </location>
</feature>
<feature type="compositionally biased region" description="Basic residues" evidence="1">
    <location>
        <begin position="452"/>
        <end position="463"/>
    </location>
</feature>
<dbReference type="AlphaFoldDB" id="A0A0D7A7H3"/>
<feature type="region of interest" description="Disordered" evidence="1">
    <location>
        <begin position="510"/>
        <end position="638"/>
    </location>
</feature>
<reference evidence="2 3" key="1">
    <citation type="journal article" date="2015" name="Fungal Genet. Biol.">
        <title>Evolution of novel wood decay mechanisms in Agaricales revealed by the genome sequences of Fistulina hepatica and Cylindrobasidium torrendii.</title>
        <authorList>
            <person name="Floudas D."/>
            <person name="Held B.W."/>
            <person name="Riley R."/>
            <person name="Nagy L.G."/>
            <person name="Koehler G."/>
            <person name="Ransdell A.S."/>
            <person name="Younus H."/>
            <person name="Chow J."/>
            <person name="Chiniquy J."/>
            <person name="Lipzen A."/>
            <person name="Tritt A."/>
            <person name="Sun H."/>
            <person name="Haridas S."/>
            <person name="LaButti K."/>
            <person name="Ohm R.A."/>
            <person name="Kues U."/>
            <person name="Blanchette R.A."/>
            <person name="Grigoriev I.V."/>
            <person name="Minto R.E."/>
            <person name="Hibbett D.S."/>
        </authorList>
    </citation>
    <scope>NUCLEOTIDE SEQUENCE [LARGE SCALE GENOMIC DNA]</scope>
    <source>
        <strain evidence="2 3">ATCC 64428</strain>
    </source>
</reference>
<feature type="compositionally biased region" description="Basic and acidic residues" evidence="1">
    <location>
        <begin position="191"/>
        <end position="214"/>
    </location>
</feature>
<accession>A0A0D7A7H3</accession>
<feature type="compositionally biased region" description="Basic and acidic residues" evidence="1">
    <location>
        <begin position="621"/>
        <end position="636"/>
    </location>
</feature>
<evidence type="ECO:0000256" key="1">
    <source>
        <dbReference type="SAM" id="MobiDB-lite"/>
    </source>
</evidence>
<name>A0A0D7A7H3_9AGAR</name>
<feature type="region of interest" description="Disordered" evidence="1">
    <location>
        <begin position="291"/>
        <end position="498"/>
    </location>
</feature>
<proteinExistence type="predicted"/>
<feature type="region of interest" description="Disordered" evidence="1">
    <location>
        <begin position="174"/>
        <end position="214"/>
    </location>
</feature>
<feature type="compositionally biased region" description="Low complexity" evidence="1">
    <location>
        <begin position="361"/>
        <end position="411"/>
    </location>
</feature>
<gene>
    <name evidence="2" type="ORF">FISHEDRAFT_60190</name>
</gene>
<feature type="region of interest" description="Disordered" evidence="1">
    <location>
        <begin position="48"/>
        <end position="73"/>
    </location>
</feature>
<evidence type="ECO:0000313" key="3">
    <source>
        <dbReference type="Proteomes" id="UP000054144"/>
    </source>
</evidence>
<organism evidence="2 3">
    <name type="scientific">Fistulina hepatica ATCC 64428</name>
    <dbReference type="NCBI Taxonomy" id="1128425"/>
    <lineage>
        <taxon>Eukaryota</taxon>
        <taxon>Fungi</taxon>
        <taxon>Dikarya</taxon>
        <taxon>Basidiomycota</taxon>
        <taxon>Agaricomycotina</taxon>
        <taxon>Agaricomycetes</taxon>
        <taxon>Agaricomycetidae</taxon>
        <taxon>Agaricales</taxon>
        <taxon>Fistulinaceae</taxon>
        <taxon>Fistulina</taxon>
    </lineage>
</organism>
<feature type="compositionally biased region" description="Basic and acidic residues" evidence="1">
    <location>
        <begin position="331"/>
        <end position="340"/>
    </location>
</feature>
<dbReference type="Proteomes" id="UP000054144">
    <property type="component" value="Unassembled WGS sequence"/>
</dbReference>